<dbReference type="OrthoDB" id="9983560at2759"/>
<dbReference type="Pfam" id="PF08031">
    <property type="entry name" value="BBE"/>
    <property type="match status" value="1"/>
</dbReference>
<dbReference type="Pfam" id="PF01565">
    <property type="entry name" value="FAD_binding_4"/>
    <property type="match status" value="1"/>
</dbReference>
<dbReference type="InterPro" id="IPR050432">
    <property type="entry name" value="FAD-linked_Oxidoreductases_BP"/>
</dbReference>
<sequence>MRCQGLCVTLPLVVAAAHLAHAEDVPDASIPDAPPAVEQVATNSSASGIDYFGFEAIQFTDIAFLNLSTAIQNITDADIFSFGKADDAALRRRTFSTCKLHPSDRLWPSKIIWKLFNLVLGDRLIEAVPLSAVCYPDWPQYDEARCAVVTARWNDPAYLAADPTAIDWPINEGVTCIPPAFARPNATCTGGGMPAYVVNVTNVAQIQLAVNFARNFNLRLNVKNSGHDFNAKSTGGGSLSIWTHYLRDLEYLGNRNKYGGPAFKIGSGVSTEQLFKAADALGLQVVGGLARTVGIAGGFFLGGGNSPLMPKYGMGADQVLAMEVVLPSGRFVTVDERSNPDLFFALRGAGPSTYGIVTSVVYRAWPKTPITRLTYTFARGNVSADNFWKGMDAFHALAPGWTEAGIFSYWSVACTNTIDCTLSMAPQIAPDMSIDEVQAINAPLFRKLHCLGIVVDNLNYTTFDGYFAAYKDTWPPETNTAGYWFFHTTSRIFPESNWKDPTKLAAQNSVLRATAEAGGMVTIYYVKPPINPALNQNNAVLPAWRTGLAFAMSNVVYGPDFTREQIAEANKLAVEALQPWRDVSPGSGTYLNECDINEPDFQQALYGENYAYLYSLKKKYDPWGLLYAAQAVGSEDWYITDQIPYYPTQNGRLCPV</sequence>
<dbReference type="GO" id="GO:0071949">
    <property type="term" value="F:FAD binding"/>
    <property type="evidence" value="ECO:0007669"/>
    <property type="project" value="InterPro"/>
</dbReference>
<dbReference type="PANTHER" id="PTHR13878:SF91">
    <property type="entry name" value="FAD BINDING DOMAIN PROTEIN (AFU_ORTHOLOGUE AFUA_6G12070)-RELATED"/>
    <property type="match status" value="1"/>
</dbReference>
<dbReference type="InterPro" id="IPR016166">
    <property type="entry name" value="FAD-bd_PCMH"/>
</dbReference>
<dbReference type="InParanoid" id="A0A084R1Z9"/>
<dbReference type="PANTHER" id="PTHR13878">
    <property type="entry name" value="GULONOLACTONE OXIDASE"/>
    <property type="match status" value="1"/>
</dbReference>
<dbReference type="EMBL" id="KL659268">
    <property type="protein sequence ID" value="KFA70234.1"/>
    <property type="molecule type" value="Genomic_DNA"/>
</dbReference>
<dbReference type="PROSITE" id="PS51387">
    <property type="entry name" value="FAD_PCMH"/>
    <property type="match status" value="1"/>
</dbReference>
<evidence type="ECO:0000313" key="5">
    <source>
        <dbReference type="EMBL" id="KFA70234.1"/>
    </source>
</evidence>
<dbReference type="InterPro" id="IPR016169">
    <property type="entry name" value="FAD-bd_PCMH_sub2"/>
</dbReference>
<feature type="chain" id="PRO_5001779941" description="FAD-binding PCMH-type domain-containing protein" evidence="3">
    <location>
        <begin position="23"/>
        <end position="656"/>
    </location>
</feature>
<evidence type="ECO:0000259" key="4">
    <source>
        <dbReference type="PROSITE" id="PS51387"/>
    </source>
</evidence>
<dbReference type="STRING" id="1283841.A0A084R1Z9"/>
<evidence type="ECO:0000256" key="2">
    <source>
        <dbReference type="ARBA" id="ARBA00023002"/>
    </source>
</evidence>
<dbReference type="Gene3D" id="3.30.465.10">
    <property type="match status" value="1"/>
</dbReference>
<dbReference type="AlphaFoldDB" id="A0A084R1Z9"/>
<keyword evidence="3" id="KW-0732">Signal</keyword>
<keyword evidence="6" id="KW-1185">Reference proteome</keyword>
<evidence type="ECO:0000313" key="6">
    <source>
        <dbReference type="Proteomes" id="UP000028524"/>
    </source>
</evidence>
<dbReference type="OMA" id="ARTDANC"/>
<gene>
    <name evidence="5" type="ORF">S40285_09448</name>
</gene>
<dbReference type="InterPro" id="IPR006094">
    <property type="entry name" value="Oxid_FAD_bind_N"/>
</dbReference>
<dbReference type="Proteomes" id="UP000028524">
    <property type="component" value="Unassembled WGS sequence"/>
</dbReference>
<evidence type="ECO:0000256" key="1">
    <source>
        <dbReference type="ARBA" id="ARBA00005466"/>
    </source>
</evidence>
<dbReference type="InterPro" id="IPR012951">
    <property type="entry name" value="BBE"/>
</dbReference>
<dbReference type="InterPro" id="IPR036318">
    <property type="entry name" value="FAD-bd_PCMH-like_sf"/>
</dbReference>
<reference evidence="5 6" key="1">
    <citation type="journal article" date="2014" name="BMC Genomics">
        <title>Comparative genome sequencing reveals chemotype-specific gene clusters in the toxigenic black mold Stachybotrys.</title>
        <authorList>
            <person name="Semeiks J."/>
            <person name="Borek D."/>
            <person name="Otwinowski Z."/>
            <person name="Grishin N.V."/>
        </authorList>
    </citation>
    <scope>NUCLEOTIDE SEQUENCE [LARGE SCALE GENOMIC DNA]</scope>
    <source>
        <strain evidence="5 6">IBT 40285</strain>
    </source>
</reference>
<protein>
    <recommendedName>
        <fullName evidence="4">FAD-binding PCMH-type domain-containing protein</fullName>
    </recommendedName>
</protein>
<name>A0A084R1Z9_STAC4</name>
<keyword evidence="2" id="KW-0560">Oxidoreductase</keyword>
<accession>A0A084R1Z9</accession>
<dbReference type="SUPFAM" id="SSF56176">
    <property type="entry name" value="FAD-binding/transporter-associated domain-like"/>
    <property type="match status" value="1"/>
</dbReference>
<feature type="signal peptide" evidence="3">
    <location>
        <begin position="1"/>
        <end position="22"/>
    </location>
</feature>
<proteinExistence type="inferred from homology"/>
<dbReference type="HOGENOM" id="CLU_018354_4_2_1"/>
<evidence type="ECO:0000256" key="3">
    <source>
        <dbReference type="SAM" id="SignalP"/>
    </source>
</evidence>
<comment type="similarity">
    <text evidence="1">Belongs to the oxygen-dependent FAD-linked oxidoreductase family.</text>
</comment>
<organism evidence="5 6">
    <name type="scientific">Stachybotrys chlorohalonatus (strain IBT 40285)</name>
    <dbReference type="NCBI Taxonomy" id="1283841"/>
    <lineage>
        <taxon>Eukaryota</taxon>
        <taxon>Fungi</taxon>
        <taxon>Dikarya</taxon>
        <taxon>Ascomycota</taxon>
        <taxon>Pezizomycotina</taxon>
        <taxon>Sordariomycetes</taxon>
        <taxon>Hypocreomycetidae</taxon>
        <taxon>Hypocreales</taxon>
        <taxon>Stachybotryaceae</taxon>
        <taxon>Stachybotrys</taxon>
    </lineage>
</organism>
<feature type="domain" description="FAD-binding PCMH-type" evidence="4">
    <location>
        <begin position="190"/>
        <end position="367"/>
    </location>
</feature>
<dbReference type="GO" id="GO:0016491">
    <property type="term" value="F:oxidoreductase activity"/>
    <property type="evidence" value="ECO:0007669"/>
    <property type="project" value="UniProtKB-KW"/>
</dbReference>